<proteinExistence type="predicted"/>
<keyword evidence="2" id="KW-1185">Reference proteome</keyword>
<organism evidence="1 2">
    <name type="scientific">Xylaria curta</name>
    <dbReference type="NCBI Taxonomy" id="42375"/>
    <lineage>
        <taxon>Eukaryota</taxon>
        <taxon>Fungi</taxon>
        <taxon>Dikarya</taxon>
        <taxon>Ascomycota</taxon>
        <taxon>Pezizomycotina</taxon>
        <taxon>Sordariomycetes</taxon>
        <taxon>Xylariomycetidae</taxon>
        <taxon>Xylariales</taxon>
        <taxon>Xylariaceae</taxon>
        <taxon>Xylaria</taxon>
    </lineage>
</organism>
<dbReference type="EMBL" id="JAPDGR010000771">
    <property type="protein sequence ID" value="KAJ2987567.1"/>
    <property type="molecule type" value="Genomic_DNA"/>
</dbReference>
<sequence length="404" mass="45592">MAKKRKAYYGVREGRIRGVYDNWESCKAQVEKCPNKFRGFDTFDEAAFYVATGQTCHGASGTALFAEWKRAQLSNTSSNRIEKEKKPHIKVEAFDASQSYFSQVPNFEPDDKADFDDEFGRLASSQNIAPGSQAWRQKRTDAIRHEMIFHYSQKVDYDDYDVKEEGEDKIGLLESERETRRKLEAYQNMCREVGLEALDTIDGCVANLKSVLVNIVDYINAKRNARPIKVWGPHEFGDFKKYTLGPNKRIDLETARSGDGFLAALLQVLRPSNAANVYQGRRDRALIAREDYTSRVSSDIASHNMERCLTVVKEEPSTPDGVVRLDCEVISIHGTESDPSRSPQSINGEIVDTTPWSPSSIGSSIIEVLSSHQKGIKRDLDDLMKEDSLLNEVALASMNKRQRA</sequence>
<comment type="caution">
    <text evidence="1">The sequence shown here is derived from an EMBL/GenBank/DDBJ whole genome shotgun (WGS) entry which is preliminary data.</text>
</comment>
<name>A0ACC1P7P7_9PEZI</name>
<evidence type="ECO:0000313" key="2">
    <source>
        <dbReference type="Proteomes" id="UP001143856"/>
    </source>
</evidence>
<dbReference type="Proteomes" id="UP001143856">
    <property type="component" value="Unassembled WGS sequence"/>
</dbReference>
<gene>
    <name evidence="1" type="ORF">NUW58_g4433</name>
</gene>
<accession>A0ACC1P7P7</accession>
<protein>
    <submittedName>
        <fullName evidence="1">Uncharacterized protein</fullName>
    </submittedName>
</protein>
<reference evidence="1" key="1">
    <citation type="submission" date="2022-10" db="EMBL/GenBank/DDBJ databases">
        <title>Genome Sequence of Xylaria curta.</title>
        <authorList>
            <person name="Buettner E."/>
        </authorList>
    </citation>
    <scope>NUCLEOTIDE SEQUENCE</scope>
    <source>
        <strain evidence="1">Babe10</strain>
    </source>
</reference>
<evidence type="ECO:0000313" key="1">
    <source>
        <dbReference type="EMBL" id="KAJ2987567.1"/>
    </source>
</evidence>